<sequence length="152" mass="16996">MTDRPHAADDSPELEDRDYVALASFRHALRHFLAFSEEAARAVGMTPQQHQAILAIRGLSPREGMTINDFAERMLLKQHTAVELVDRLEAAGLVRRARDAGDRRRALLTLTDRAGELLEALSRAHLAQIGRDAPQLIEILQRMSRKDGPARS</sequence>
<dbReference type="Gene3D" id="1.10.10.10">
    <property type="entry name" value="Winged helix-like DNA-binding domain superfamily/Winged helix DNA-binding domain"/>
    <property type="match status" value="1"/>
</dbReference>
<dbReference type="InterPro" id="IPR023187">
    <property type="entry name" value="Tscrpt_reg_MarR-type_CS"/>
</dbReference>
<evidence type="ECO:0000256" key="3">
    <source>
        <dbReference type="ARBA" id="ARBA00023163"/>
    </source>
</evidence>
<evidence type="ECO:0000259" key="4">
    <source>
        <dbReference type="PROSITE" id="PS50995"/>
    </source>
</evidence>
<organism evidence="5 6">
    <name type="scientific">Ancylobacter oerskovii</name>
    <dbReference type="NCBI Taxonomy" id="459519"/>
    <lineage>
        <taxon>Bacteria</taxon>
        <taxon>Pseudomonadati</taxon>
        <taxon>Pseudomonadota</taxon>
        <taxon>Alphaproteobacteria</taxon>
        <taxon>Hyphomicrobiales</taxon>
        <taxon>Xanthobacteraceae</taxon>
        <taxon>Ancylobacter</taxon>
    </lineage>
</organism>
<dbReference type="RefSeq" id="WP_213353623.1">
    <property type="nucleotide sequence ID" value="NZ_JAHBGB010000037.1"/>
</dbReference>
<dbReference type="InterPro" id="IPR000835">
    <property type="entry name" value="HTH_MarR-typ"/>
</dbReference>
<keyword evidence="6" id="KW-1185">Reference proteome</keyword>
<comment type="caution">
    <text evidence="5">The sequence shown here is derived from an EMBL/GenBank/DDBJ whole genome shotgun (WGS) entry which is preliminary data.</text>
</comment>
<reference evidence="6" key="1">
    <citation type="journal article" date="2019" name="Int. J. Syst. Evol. Microbiol.">
        <title>The Global Catalogue of Microorganisms (GCM) 10K type strain sequencing project: providing services to taxonomists for standard genome sequencing and annotation.</title>
        <authorList>
            <consortium name="The Broad Institute Genomics Platform"/>
            <consortium name="The Broad Institute Genome Sequencing Center for Infectious Disease"/>
            <person name="Wu L."/>
            <person name="Ma J."/>
        </authorList>
    </citation>
    <scope>NUCLEOTIDE SEQUENCE [LARGE SCALE GENOMIC DNA]</scope>
    <source>
        <strain evidence="6">CCM 7435</strain>
    </source>
</reference>
<dbReference type="PANTHER" id="PTHR33164">
    <property type="entry name" value="TRANSCRIPTIONAL REGULATOR, MARR FAMILY"/>
    <property type="match status" value="1"/>
</dbReference>
<gene>
    <name evidence="5" type="ORF">ACFSNC_19630</name>
</gene>
<keyword evidence="3" id="KW-0804">Transcription</keyword>
<evidence type="ECO:0000256" key="1">
    <source>
        <dbReference type="ARBA" id="ARBA00023015"/>
    </source>
</evidence>
<dbReference type="Pfam" id="PF12802">
    <property type="entry name" value="MarR_2"/>
    <property type="match status" value="1"/>
</dbReference>
<dbReference type="PROSITE" id="PS50995">
    <property type="entry name" value="HTH_MARR_2"/>
    <property type="match status" value="1"/>
</dbReference>
<name>A0ABW4Z268_9HYPH</name>
<proteinExistence type="predicted"/>
<dbReference type="SUPFAM" id="SSF46785">
    <property type="entry name" value="Winged helix' DNA-binding domain"/>
    <property type="match status" value="1"/>
</dbReference>
<dbReference type="InterPro" id="IPR036388">
    <property type="entry name" value="WH-like_DNA-bd_sf"/>
</dbReference>
<protein>
    <submittedName>
        <fullName evidence="5">MarR family winged helix-turn-helix transcriptional regulator</fullName>
    </submittedName>
</protein>
<dbReference type="InterPro" id="IPR039422">
    <property type="entry name" value="MarR/SlyA-like"/>
</dbReference>
<feature type="domain" description="HTH marR-type" evidence="4">
    <location>
        <begin position="15"/>
        <end position="152"/>
    </location>
</feature>
<keyword evidence="2" id="KW-0238">DNA-binding</keyword>
<dbReference type="PANTHER" id="PTHR33164:SF43">
    <property type="entry name" value="HTH-TYPE TRANSCRIPTIONAL REPRESSOR YETL"/>
    <property type="match status" value="1"/>
</dbReference>
<keyword evidence="1" id="KW-0805">Transcription regulation</keyword>
<evidence type="ECO:0000256" key="2">
    <source>
        <dbReference type="ARBA" id="ARBA00023125"/>
    </source>
</evidence>
<dbReference type="PROSITE" id="PS01117">
    <property type="entry name" value="HTH_MARR_1"/>
    <property type="match status" value="1"/>
</dbReference>
<evidence type="ECO:0000313" key="5">
    <source>
        <dbReference type="EMBL" id="MFD2142624.1"/>
    </source>
</evidence>
<dbReference type="Proteomes" id="UP001597299">
    <property type="component" value="Unassembled WGS sequence"/>
</dbReference>
<dbReference type="EMBL" id="JBHUHD010000001">
    <property type="protein sequence ID" value="MFD2142624.1"/>
    <property type="molecule type" value="Genomic_DNA"/>
</dbReference>
<dbReference type="SMART" id="SM00347">
    <property type="entry name" value="HTH_MARR"/>
    <property type="match status" value="1"/>
</dbReference>
<accession>A0ABW4Z268</accession>
<dbReference type="InterPro" id="IPR036390">
    <property type="entry name" value="WH_DNA-bd_sf"/>
</dbReference>
<evidence type="ECO:0000313" key="6">
    <source>
        <dbReference type="Proteomes" id="UP001597299"/>
    </source>
</evidence>